<evidence type="ECO:0000256" key="1">
    <source>
        <dbReference type="ARBA" id="ARBA00010555"/>
    </source>
</evidence>
<dbReference type="GO" id="GO:0006310">
    <property type="term" value="P:DNA recombination"/>
    <property type="evidence" value="ECO:0007669"/>
    <property type="project" value="UniProtKB-KW"/>
</dbReference>
<dbReference type="EMBL" id="AZFV01000034">
    <property type="protein sequence ID" value="KRM14660.1"/>
    <property type="molecule type" value="Genomic_DNA"/>
</dbReference>
<dbReference type="SUPFAM" id="SSF56300">
    <property type="entry name" value="Metallo-dependent phosphatases"/>
    <property type="match status" value="1"/>
</dbReference>
<evidence type="ECO:0000256" key="5">
    <source>
        <dbReference type="ARBA" id="ARBA00022801"/>
    </source>
</evidence>
<evidence type="ECO:0000313" key="10">
    <source>
        <dbReference type="Proteomes" id="UP000051302"/>
    </source>
</evidence>
<dbReference type="CDD" id="cd00840">
    <property type="entry name" value="MPP_Mre11_N"/>
    <property type="match status" value="1"/>
</dbReference>
<dbReference type="InterPro" id="IPR029052">
    <property type="entry name" value="Metallo-depent_PP-like"/>
</dbReference>
<reference evidence="9 10" key="1">
    <citation type="journal article" date="2015" name="Genome Announc.">
        <title>Expanding the biotechnology potential of lactobacilli through comparative genomics of 213 strains and associated genera.</title>
        <authorList>
            <person name="Sun Z."/>
            <person name="Harris H.M."/>
            <person name="McCann A."/>
            <person name="Guo C."/>
            <person name="Argimon S."/>
            <person name="Zhang W."/>
            <person name="Yang X."/>
            <person name="Jeffery I.B."/>
            <person name="Cooney J.C."/>
            <person name="Kagawa T.F."/>
            <person name="Liu W."/>
            <person name="Song Y."/>
            <person name="Salvetti E."/>
            <person name="Wrobel A."/>
            <person name="Rasinkangas P."/>
            <person name="Parkhill J."/>
            <person name="Rea M.C."/>
            <person name="O'Sullivan O."/>
            <person name="Ritari J."/>
            <person name="Douillard F.P."/>
            <person name="Paul Ross R."/>
            <person name="Yang R."/>
            <person name="Briner A.E."/>
            <person name="Felis G.E."/>
            <person name="de Vos W.M."/>
            <person name="Barrangou R."/>
            <person name="Klaenhammer T.R."/>
            <person name="Caufield P.W."/>
            <person name="Cui Y."/>
            <person name="Zhang H."/>
            <person name="O'Toole P.W."/>
        </authorList>
    </citation>
    <scope>NUCLEOTIDE SEQUENCE [LARGE SCALE GENOMIC DNA]</scope>
    <source>
        <strain evidence="9 10">DSM 16982</strain>
    </source>
</reference>
<dbReference type="GO" id="GO:0006260">
    <property type="term" value="P:DNA replication"/>
    <property type="evidence" value="ECO:0007669"/>
    <property type="project" value="UniProtKB-KW"/>
</dbReference>
<gene>
    <name evidence="7" type="primary">sbcD</name>
    <name evidence="9" type="ORF">FD31_GL001723</name>
</gene>
<dbReference type="GO" id="GO:0008408">
    <property type="term" value="F:3'-5' exonuclease activity"/>
    <property type="evidence" value="ECO:0007669"/>
    <property type="project" value="InterPro"/>
</dbReference>
<keyword evidence="7" id="KW-0255">Endonuclease</keyword>
<dbReference type="PANTHER" id="PTHR30337">
    <property type="entry name" value="COMPONENT OF ATP-DEPENDENT DSDNA EXONUCLEASE"/>
    <property type="match status" value="1"/>
</dbReference>
<dbReference type="PATRIC" id="fig|1423774.3.peg.1786"/>
<evidence type="ECO:0000256" key="3">
    <source>
        <dbReference type="ARBA" id="ARBA00013365"/>
    </source>
</evidence>
<accession>A0A0R1WEM0</accession>
<dbReference type="InterPro" id="IPR041796">
    <property type="entry name" value="Mre11_N"/>
</dbReference>
<evidence type="ECO:0000259" key="8">
    <source>
        <dbReference type="Pfam" id="PF00149"/>
    </source>
</evidence>
<dbReference type="STRING" id="1423774.FD31_GL001723"/>
<keyword evidence="6 7" id="KW-0269">Exonuclease</keyword>
<proteinExistence type="inferred from homology"/>
<protein>
    <recommendedName>
        <fullName evidence="3 7">Nuclease SbcCD subunit D</fullName>
    </recommendedName>
</protein>
<name>A0A0R1WEM0_9LACO</name>
<dbReference type="InterPro" id="IPR050535">
    <property type="entry name" value="DNA_Repair-Maintenance_Comp"/>
</dbReference>
<comment type="caution">
    <text evidence="9">The sequence shown here is derived from an EMBL/GenBank/DDBJ whole genome shotgun (WGS) entry which is preliminary data.</text>
</comment>
<keyword evidence="5 7" id="KW-0378">Hydrolase</keyword>
<organism evidence="9 10">
    <name type="scientific">Companilactobacillus nantensis DSM 16982</name>
    <dbReference type="NCBI Taxonomy" id="1423774"/>
    <lineage>
        <taxon>Bacteria</taxon>
        <taxon>Bacillati</taxon>
        <taxon>Bacillota</taxon>
        <taxon>Bacilli</taxon>
        <taxon>Lactobacillales</taxon>
        <taxon>Lactobacillaceae</taxon>
        <taxon>Companilactobacillus</taxon>
    </lineage>
</organism>
<dbReference type="Proteomes" id="UP000051302">
    <property type="component" value="Unassembled WGS sequence"/>
</dbReference>
<evidence type="ECO:0000256" key="6">
    <source>
        <dbReference type="ARBA" id="ARBA00022839"/>
    </source>
</evidence>
<dbReference type="Pfam" id="PF00149">
    <property type="entry name" value="Metallophos"/>
    <property type="match status" value="1"/>
</dbReference>
<comment type="subunit">
    <text evidence="2 7">Heterodimer of SbcC and SbcD.</text>
</comment>
<dbReference type="AlphaFoldDB" id="A0A0R1WEM0"/>
<evidence type="ECO:0000256" key="2">
    <source>
        <dbReference type="ARBA" id="ARBA00011322"/>
    </source>
</evidence>
<keyword evidence="7" id="KW-0233">DNA recombination</keyword>
<keyword evidence="4 7" id="KW-0540">Nuclease</keyword>
<dbReference type="InterPro" id="IPR004593">
    <property type="entry name" value="SbcD"/>
</dbReference>
<comment type="function">
    <text evidence="7">SbcCD cleaves DNA hairpin structures. These structures can inhibit DNA replication and are intermediates in certain DNA recombination reactions. The complex acts as a 3'-&gt;5' double strand exonuclease that can open hairpins. It also has a 5' single-strand endonuclease activity.</text>
</comment>
<dbReference type="NCBIfam" id="TIGR00619">
    <property type="entry name" value="sbcd"/>
    <property type="match status" value="1"/>
</dbReference>
<evidence type="ECO:0000256" key="4">
    <source>
        <dbReference type="ARBA" id="ARBA00022722"/>
    </source>
</evidence>
<dbReference type="InterPro" id="IPR004843">
    <property type="entry name" value="Calcineurin-like_PHP"/>
</dbReference>
<dbReference type="Gene3D" id="3.60.21.10">
    <property type="match status" value="1"/>
</dbReference>
<evidence type="ECO:0000313" key="9">
    <source>
        <dbReference type="EMBL" id="KRM14660.1"/>
    </source>
</evidence>
<keyword evidence="7" id="KW-0235">DNA replication</keyword>
<dbReference type="GO" id="GO:0004519">
    <property type="term" value="F:endonuclease activity"/>
    <property type="evidence" value="ECO:0007669"/>
    <property type="project" value="UniProtKB-KW"/>
</dbReference>
<sequence>MEDSLMKLLHTADWHIGRTLNGYSLLDEQKHAFDQILQIAKDEHVDGVVIAGDIYDRAVPNTEAVAALDKMLREINLENHIPIYAISGNHDSAKRLNYGREWMEYTKFHLNTFLSEAFIPIETADTQIFLLPFFDPLDARVYYQKQGMPEDEVKNITTIGAAMELVVSDMVKLFDKNKKHLLVTHFAVTPNKDTEITLTSETTSKVGGLATLTTDQFKDFDYVMLGHIHTRFASPSEAVRYSGSPVKFNIKEARLKNKGKGVDIVNIDDTGITHEFKPITPQTDLVVLEEDWPTLCDPDFYKKQPINHDWFAITIKDFDRSEHVQTNIRAELQKRYGTIVELDYQINQDQNNLQNVAVNINDISPEETVDKFFQTITGKDLSNKQKTIVENIFNEVEREHK</sequence>
<dbReference type="PANTHER" id="PTHR30337:SF0">
    <property type="entry name" value="NUCLEASE SBCCD SUBUNIT D"/>
    <property type="match status" value="1"/>
</dbReference>
<feature type="domain" description="Calcineurin-like phosphoesterase" evidence="8">
    <location>
        <begin position="6"/>
        <end position="230"/>
    </location>
</feature>
<comment type="similarity">
    <text evidence="1 7">Belongs to the SbcD family.</text>
</comment>
<keyword evidence="10" id="KW-1185">Reference proteome</keyword>
<evidence type="ECO:0000256" key="7">
    <source>
        <dbReference type="RuleBase" id="RU363069"/>
    </source>
</evidence>